<accession>A0A0K2TA77</accession>
<name>A0A0K2TA77_LEPSM</name>
<dbReference type="EMBL" id="HACA01005111">
    <property type="protein sequence ID" value="CDW22472.1"/>
    <property type="molecule type" value="Transcribed_RNA"/>
</dbReference>
<sequence length="49" mass="5592">MQPLTKIGSVIFLKPIPYPFFLFLYNSSFCGGKGIDEQKTKTEKYSKSI</sequence>
<reference evidence="1" key="1">
    <citation type="submission" date="2014-05" db="EMBL/GenBank/DDBJ databases">
        <authorList>
            <person name="Chronopoulou M."/>
        </authorList>
    </citation>
    <scope>NUCLEOTIDE SEQUENCE</scope>
    <source>
        <tissue evidence="1">Whole organism</tissue>
    </source>
</reference>
<organism evidence="1">
    <name type="scientific">Lepeophtheirus salmonis</name>
    <name type="common">Salmon louse</name>
    <name type="synonym">Caligus salmonis</name>
    <dbReference type="NCBI Taxonomy" id="72036"/>
    <lineage>
        <taxon>Eukaryota</taxon>
        <taxon>Metazoa</taxon>
        <taxon>Ecdysozoa</taxon>
        <taxon>Arthropoda</taxon>
        <taxon>Crustacea</taxon>
        <taxon>Multicrustacea</taxon>
        <taxon>Hexanauplia</taxon>
        <taxon>Copepoda</taxon>
        <taxon>Siphonostomatoida</taxon>
        <taxon>Caligidae</taxon>
        <taxon>Lepeophtheirus</taxon>
    </lineage>
</organism>
<protein>
    <submittedName>
        <fullName evidence="1">Uncharacterized protein</fullName>
    </submittedName>
</protein>
<dbReference type="AlphaFoldDB" id="A0A0K2TA77"/>
<proteinExistence type="predicted"/>
<evidence type="ECO:0000313" key="1">
    <source>
        <dbReference type="EMBL" id="CDW22472.1"/>
    </source>
</evidence>